<dbReference type="EMBL" id="JAFEUP010000001">
    <property type="protein sequence ID" value="MBM7059175.1"/>
    <property type="molecule type" value="Genomic_DNA"/>
</dbReference>
<reference evidence="1 2" key="1">
    <citation type="submission" date="2021-02" db="EMBL/GenBank/DDBJ databases">
        <authorList>
            <person name="Lee D.-H."/>
        </authorList>
    </citation>
    <scope>NUCLEOTIDE SEQUENCE [LARGE SCALE GENOMIC DNA]</scope>
    <source>
        <strain evidence="1 2">UL073</strain>
    </source>
</reference>
<dbReference type="Gene3D" id="3.10.129.10">
    <property type="entry name" value="Hotdog Thioesterase"/>
    <property type="match status" value="1"/>
</dbReference>
<protein>
    <submittedName>
        <fullName evidence="1">Acyl-CoA thioesterase</fullName>
    </submittedName>
</protein>
<dbReference type="PANTHER" id="PTHR31793">
    <property type="entry name" value="4-HYDROXYBENZOYL-COA THIOESTERASE FAMILY MEMBER"/>
    <property type="match status" value="1"/>
</dbReference>
<dbReference type="RefSeq" id="WP_204913915.1">
    <property type="nucleotide sequence ID" value="NZ_JAFEUP010000001.1"/>
</dbReference>
<proteinExistence type="predicted"/>
<dbReference type="Proteomes" id="UP000717995">
    <property type="component" value="Unassembled WGS sequence"/>
</dbReference>
<dbReference type="CDD" id="cd00586">
    <property type="entry name" value="4HBT"/>
    <property type="match status" value="1"/>
</dbReference>
<comment type="caution">
    <text evidence="1">The sequence shown here is derived from an EMBL/GenBank/DDBJ whole genome shotgun (WGS) entry which is preliminary data.</text>
</comment>
<dbReference type="InterPro" id="IPR050563">
    <property type="entry name" value="4-hydroxybenzoyl-CoA_TE"/>
</dbReference>
<dbReference type="SUPFAM" id="SSF54637">
    <property type="entry name" value="Thioesterase/thiol ester dehydrase-isomerase"/>
    <property type="match status" value="1"/>
</dbReference>
<gene>
    <name evidence="1" type="ORF">JQX08_00480</name>
</gene>
<sequence length="141" mass="15996">MADKSPLFTARIPVRWGDMDSRQHVNNAVYIRYMEEARILWFNSIGVARGAVGPLVLQNMHTYLKAVEHPATVRLDLYAGAIGRSSLVLEHRLTTEEDPKTLYGEGFCKLVWVNYESNQSIPVPEAMRELFLRHGGIAKRA</sequence>
<evidence type="ECO:0000313" key="1">
    <source>
        <dbReference type="EMBL" id="MBM7059175.1"/>
    </source>
</evidence>
<dbReference type="PANTHER" id="PTHR31793:SF24">
    <property type="entry name" value="LONG-CHAIN ACYL-COA THIOESTERASE FADM"/>
    <property type="match status" value="1"/>
</dbReference>
<evidence type="ECO:0000313" key="2">
    <source>
        <dbReference type="Proteomes" id="UP000717995"/>
    </source>
</evidence>
<organism evidence="1 2">
    <name type="scientific">Zestomonas insulae</name>
    <dbReference type="NCBI Taxonomy" id="2809017"/>
    <lineage>
        <taxon>Bacteria</taxon>
        <taxon>Pseudomonadati</taxon>
        <taxon>Pseudomonadota</taxon>
        <taxon>Gammaproteobacteria</taxon>
        <taxon>Pseudomonadales</taxon>
        <taxon>Pseudomonadaceae</taxon>
        <taxon>Zestomonas</taxon>
    </lineage>
</organism>
<accession>A0ABS2I8S2</accession>
<dbReference type="InterPro" id="IPR029069">
    <property type="entry name" value="HotDog_dom_sf"/>
</dbReference>
<name>A0ABS2I8S2_9GAMM</name>
<dbReference type="Pfam" id="PF13279">
    <property type="entry name" value="4HBT_2"/>
    <property type="match status" value="1"/>
</dbReference>
<keyword evidence="2" id="KW-1185">Reference proteome</keyword>